<gene>
    <name evidence="3" type="ORF">MENT_LOCUS41256</name>
</gene>
<dbReference type="PANTHER" id="PTHR22947:SF39">
    <property type="entry name" value="MSP DOMAIN-CONTAINING PROTEIN"/>
    <property type="match status" value="1"/>
</dbReference>
<dbReference type="OrthoDB" id="5822639at2759"/>
<comment type="function">
    <text evidence="1">Central component in molecular interactions underlying sperm crawling. Forms an extensive filament system that extends from sperm villipoda, along the leading edge of the pseudopod.</text>
</comment>
<evidence type="ECO:0000256" key="1">
    <source>
        <dbReference type="RuleBase" id="RU003425"/>
    </source>
</evidence>
<sequence>MLSWIRRISRFFYNSVTADLLVTPSNIVHLNAAGENIVISVRNVGNRRYAYKLLCTNNTDYNAANPFGFFVPNTTTNLQIMRNNGPEHQDLLQIIVVQALDNENDPVALLPPGDYGQFVFRIQLDASNSLREQLVASSEPESEFTSSVSKPIMSRFFYIN</sequence>
<dbReference type="Pfam" id="PF00635">
    <property type="entry name" value="Motile_Sperm"/>
    <property type="match status" value="1"/>
</dbReference>
<dbReference type="Proteomes" id="UP000580250">
    <property type="component" value="Unassembled WGS sequence"/>
</dbReference>
<protein>
    <recommendedName>
        <fullName evidence="1">Major sperm protein</fullName>
    </recommendedName>
</protein>
<dbReference type="InterPro" id="IPR008962">
    <property type="entry name" value="PapD-like_sf"/>
</dbReference>
<accession>A0A6V7WNJ6</accession>
<dbReference type="InterPro" id="IPR013783">
    <property type="entry name" value="Ig-like_fold"/>
</dbReference>
<dbReference type="EMBL" id="CAJEWN010000701">
    <property type="protein sequence ID" value="CAD2188599.1"/>
    <property type="molecule type" value="Genomic_DNA"/>
</dbReference>
<evidence type="ECO:0000259" key="2">
    <source>
        <dbReference type="PROSITE" id="PS50202"/>
    </source>
</evidence>
<dbReference type="Gene3D" id="2.60.40.10">
    <property type="entry name" value="Immunoglobulins"/>
    <property type="match status" value="1"/>
</dbReference>
<keyword evidence="1" id="KW-0206">Cytoskeleton</keyword>
<dbReference type="SUPFAM" id="SSF49354">
    <property type="entry name" value="PapD-like"/>
    <property type="match status" value="1"/>
</dbReference>
<dbReference type="InterPro" id="IPR000535">
    <property type="entry name" value="MSP_dom"/>
</dbReference>
<feature type="domain" description="MSP" evidence="2">
    <location>
        <begin position="19"/>
        <end position="137"/>
    </location>
</feature>
<evidence type="ECO:0000313" key="4">
    <source>
        <dbReference type="Proteomes" id="UP000580250"/>
    </source>
</evidence>
<organism evidence="3 4">
    <name type="scientific">Meloidogyne enterolobii</name>
    <name type="common">Root-knot nematode worm</name>
    <name type="synonym">Meloidogyne mayaguensis</name>
    <dbReference type="NCBI Taxonomy" id="390850"/>
    <lineage>
        <taxon>Eukaryota</taxon>
        <taxon>Metazoa</taxon>
        <taxon>Ecdysozoa</taxon>
        <taxon>Nematoda</taxon>
        <taxon>Chromadorea</taxon>
        <taxon>Rhabditida</taxon>
        <taxon>Tylenchina</taxon>
        <taxon>Tylenchomorpha</taxon>
        <taxon>Tylenchoidea</taxon>
        <taxon>Meloidogynidae</taxon>
        <taxon>Meloidogyninae</taxon>
        <taxon>Meloidogyne</taxon>
    </lineage>
</organism>
<proteinExistence type="predicted"/>
<name>A0A6V7WNJ6_MELEN</name>
<keyword evidence="1" id="KW-0963">Cytoplasm</keyword>
<dbReference type="AlphaFoldDB" id="A0A6V7WNJ6"/>
<dbReference type="InterPro" id="IPR051774">
    <property type="entry name" value="Sperm-specific_class_P"/>
</dbReference>
<dbReference type="PROSITE" id="PS50202">
    <property type="entry name" value="MSP"/>
    <property type="match status" value="1"/>
</dbReference>
<comment type="caution">
    <text evidence="3">The sequence shown here is derived from an EMBL/GenBank/DDBJ whole genome shotgun (WGS) entry which is preliminary data.</text>
</comment>
<reference evidence="3 4" key="1">
    <citation type="submission" date="2020-08" db="EMBL/GenBank/DDBJ databases">
        <authorList>
            <person name="Koutsovoulos G."/>
            <person name="Danchin GJ E."/>
        </authorList>
    </citation>
    <scope>NUCLEOTIDE SEQUENCE [LARGE SCALE GENOMIC DNA]</scope>
</reference>
<dbReference type="PANTHER" id="PTHR22947">
    <property type="entry name" value="MAJOR SPERM PROTEIN"/>
    <property type="match status" value="1"/>
</dbReference>
<evidence type="ECO:0000313" key="3">
    <source>
        <dbReference type="EMBL" id="CAD2188599.1"/>
    </source>
</evidence>